<dbReference type="AlphaFoldDB" id="A0A6C0FAL5"/>
<reference evidence="1" key="1">
    <citation type="journal article" date="2020" name="Nature">
        <title>Giant virus diversity and host interactions through global metagenomics.</title>
        <authorList>
            <person name="Schulz F."/>
            <person name="Roux S."/>
            <person name="Paez-Espino D."/>
            <person name="Jungbluth S."/>
            <person name="Walsh D.A."/>
            <person name="Denef V.J."/>
            <person name="McMahon K.D."/>
            <person name="Konstantinidis K.T."/>
            <person name="Eloe-Fadrosh E.A."/>
            <person name="Kyrpides N.C."/>
            <person name="Woyke T."/>
        </authorList>
    </citation>
    <scope>NUCLEOTIDE SEQUENCE</scope>
    <source>
        <strain evidence="1">GVMAG-S-ERX556106-38</strain>
    </source>
</reference>
<protein>
    <submittedName>
        <fullName evidence="1">Uncharacterized protein</fullName>
    </submittedName>
</protein>
<organism evidence="1">
    <name type="scientific">viral metagenome</name>
    <dbReference type="NCBI Taxonomy" id="1070528"/>
    <lineage>
        <taxon>unclassified sequences</taxon>
        <taxon>metagenomes</taxon>
        <taxon>organismal metagenomes</taxon>
    </lineage>
</organism>
<proteinExistence type="predicted"/>
<evidence type="ECO:0000313" key="1">
    <source>
        <dbReference type="EMBL" id="QHT38897.1"/>
    </source>
</evidence>
<name>A0A6C0FAL5_9ZZZZ</name>
<sequence>MTENCHNSGRLPWSLLMDSIHYIKKPTGHGIREKFVMTIDEMNIYHFARVMTKTLKEFAETFKDDVSPELNPLTWHYSYWMSSCGGQVAYPESLLRIYVLLNLVLMNTEINKSTMVTDNWVYNVCAGEADLGESPELEKEFRSIRDRLILFSHKESYTLGNDPTLSWNTYHKLAPLTSELVVDIRSYLKKVFICLIRIYQCERRGKTLEEDHIARNIMHIIPYVDCVHTLSDCESECEHEYESSDDTCD</sequence>
<accession>A0A6C0FAL5</accession>
<dbReference type="EMBL" id="MN738836">
    <property type="protein sequence ID" value="QHT38897.1"/>
    <property type="molecule type" value="Genomic_DNA"/>
</dbReference>